<evidence type="ECO:0000313" key="1">
    <source>
        <dbReference type="EMBL" id="QOP42912.1"/>
    </source>
</evidence>
<dbReference type="EMBL" id="CP041235">
    <property type="protein sequence ID" value="QOP42912.1"/>
    <property type="molecule type" value="Genomic_DNA"/>
</dbReference>
<name>A0A7M1B2M1_9BACT</name>
<evidence type="ECO:0000313" key="2">
    <source>
        <dbReference type="Proteomes" id="UP000593719"/>
    </source>
</evidence>
<dbReference type="Gene3D" id="2.60.120.200">
    <property type="match status" value="1"/>
</dbReference>
<dbReference type="RefSeq" id="WP_193151232.1">
    <property type="nucleotide sequence ID" value="NZ_CP041235.1"/>
</dbReference>
<dbReference type="Proteomes" id="UP000593719">
    <property type="component" value="Chromosome"/>
</dbReference>
<proteinExistence type="predicted"/>
<dbReference type="InterPro" id="IPR013320">
    <property type="entry name" value="ConA-like_dom_sf"/>
</dbReference>
<organism evidence="1 2">
    <name type="scientific">Sulfurimonas sediminis</name>
    <dbReference type="NCBI Taxonomy" id="2590020"/>
    <lineage>
        <taxon>Bacteria</taxon>
        <taxon>Pseudomonadati</taxon>
        <taxon>Campylobacterota</taxon>
        <taxon>Epsilonproteobacteria</taxon>
        <taxon>Campylobacterales</taxon>
        <taxon>Sulfurimonadaceae</taxon>
        <taxon>Sulfurimonas</taxon>
    </lineage>
</organism>
<dbReference type="AlphaFoldDB" id="A0A7M1B2M1"/>
<dbReference type="KEGG" id="ssei:FJR45_02680"/>
<protein>
    <recommendedName>
        <fullName evidence="3">LamG domain-containing protein</fullName>
    </recommendedName>
</protein>
<reference evidence="1 2" key="1">
    <citation type="submission" date="2019-06" db="EMBL/GenBank/DDBJ databases">
        <title>Sulfurimonas gotlandica sp. nov., a chemoautotrophic and psychrotolerant epsilonproteobacterium isolated from a pelagic redoxcline, and an emended description of the genus Sulfurimonas.</title>
        <authorList>
            <person name="Wang S."/>
            <person name="Jiang L."/>
            <person name="Shao Z."/>
        </authorList>
    </citation>
    <scope>NUCLEOTIDE SEQUENCE [LARGE SCALE GENOMIC DNA]</scope>
    <source>
        <strain evidence="1 2">S2-6</strain>
    </source>
</reference>
<evidence type="ECO:0008006" key="3">
    <source>
        <dbReference type="Google" id="ProtNLM"/>
    </source>
</evidence>
<sequence>MQDFGRFFLFLILSCSLSWGDVSLNGYLHPGDNDLGSFTPSEPLTTDNDHTYDYYLNNPTKFYLSENSDITVVELINAAGIDSAIRVYIDGNLVGTGASGSATISLDTTLSLASGYHDIAVRGSCYNLFGSETSCGSRRVRDIDDFYFSALKLTSQQTTTAVDFIQRVHLGDYTDSDDNYDIDDTSNSFYPDAPEATSKIYLLDGNITGNLTAFRIFISRMRDVSVDGINKIKVYDSTNALITTFDINQSTDYKFDVSKLYVGNVNGISKVEILCGQISSSNYDDISFGELIVIPYTSVADIYPKPIINYRMDECSWDSDSNTYEIKNDGTLGSDYNATALNDANVTDGKIYTGGDINATTNSDKAILVQNNISLPANYTLTTWIQFPLNDNGHISFNNTKFFNIADRPGSSNDYIYFALDTTNNSWNLCMQGNTYECQNYNPQNLSGWHLLSFVVNGNNGTTKVYVDTTETLNFSQAPSGTLGLLFNSDYQSNNNNTPNGQSIGAAVDEFKIFNSQFSTNDIQTLYNNENSGNNYDGTSRAVPQCGGGNQNNNKTTLFNAVSSISGVTCNAVDDWENNLTTQIVNNPYGLYILSKDALTQTAPSAADITKVSLKYYDDGNTTDCGGNLLADVVKCDDSTSTTCNDTNASGCAYYADMTIDRAVKCVQVYIEGRDQNNTSLDTNSSYSSDDYAARPVKFTLNVTTLPLVAGADFNTTFQALDANNNPSTDYNETRNSSFRVDANITKITCTLGSFSMENFSFANGQKSDVNASYSEVGDLNITIKEINGSEFAKVDADDTNDNQRVIEQNSTTVSFAPHHFSIINYTFTRNNPDQDWRYMANVNDANISIAFNVRAQNEQNQTTQNFDALCAATDVGIKIDLNTTNDDANASYFERINNTATTGHDKNLSNMNFNATVNDSNFSAGDSTQIEYALNVYRVFNTPKEPRTITVTEVNTTSSTVINRGLTPENNSSKFYYARLYTQDLATSQATDTVQAKVLVYDSLADGYVSDLNLTEELSHWYHFIPQNENTNGDILALNVSRTTNKKAADDDGMSATVSFDTNGTFSITVNNPNENTLTHYIHLDVSPWIWYVHENFGSDYNESIGSSCSEHPCIKYNFNTQSSGTGVSSGNVNGVSFDANVSKNSRGIRLLR</sequence>
<accession>A0A7M1B2M1</accession>
<gene>
    <name evidence="1" type="ORF">FJR45_02680</name>
</gene>
<keyword evidence="2" id="KW-1185">Reference proteome</keyword>
<dbReference type="SUPFAM" id="SSF49899">
    <property type="entry name" value="Concanavalin A-like lectins/glucanases"/>
    <property type="match status" value="1"/>
</dbReference>